<gene>
    <name evidence="2" type="ORF">HK100_000676</name>
</gene>
<feature type="region of interest" description="Disordered" evidence="1">
    <location>
        <begin position="855"/>
        <end position="1010"/>
    </location>
</feature>
<organism evidence="2 3">
    <name type="scientific">Physocladia obscura</name>
    <dbReference type="NCBI Taxonomy" id="109957"/>
    <lineage>
        <taxon>Eukaryota</taxon>
        <taxon>Fungi</taxon>
        <taxon>Fungi incertae sedis</taxon>
        <taxon>Chytridiomycota</taxon>
        <taxon>Chytridiomycota incertae sedis</taxon>
        <taxon>Chytridiomycetes</taxon>
        <taxon>Chytridiales</taxon>
        <taxon>Chytriomycetaceae</taxon>
        <taxon>Physocladia</taxon>
    </lineage>
</organism>
<name>A0AAD5SYX8_9FUNG</name>
<dbReference type="EMBL" id="JADGJH010001137">
    <property type="protein sequence ID" value="KAJ3118088.1"/>
    <property type="molecule type" value="Genomic_DNA"/>
</dbReference>
<feature type="compositionally biased region" description="Basic and acidic residues" evidence="1">
    <location>
        <begin position="982"/>
        <end position="992"/>
    </location>
</feature>
<keyword evidence="3" id="KW-1185">Reference proteome</keyword>
<accession>A0AAD5SYX8</accession>
<feature type="region of interest" description="Disordered" evidence="1">
    <location>
        <begin position="223"/>
        <end position="258"/>
    </location>
</feature>
<dbReference type="AlphaFoldDB" id="A0AAD5SYX8"/>
<proteinExistence type="predicted"/>
<evidence type="ECO:0000313" key="3">
    <source>
        <dbReference type="Proteomes" id="UP001211907"/>
    </source>
</evidence>
<evidence type="ECO:0000313" key="2">
    <source>
        <dbReference type="EMBL" id="KAJ3118088.1"/>
    </source>
</evidence>
<feature type="region of interest" description="Disordered" evidence="1">
    <location>
        <begin position="1"/>
        <end position="139"/>
    </location>
</feature>
<feature type="compositionally biased region" description="Polar residues" evidence="1">
    <location>
        <begin position="33"/>
        <end position="47"/>
    </location>
</feature>
<evidence type="ECO:0000256" key="1">
    <source>
        <dbReference type="SAM" id="MobiDB-lite"/>
    </source>
</evidence>
<feature type="compositionally biased region" description="Basic and acidic residues" evidence="1">
    <location>
        <begin position="223"/>
        <end position="254"/>
    </location>
</feature>
<feature type="compositionally biased region" description="Basic and acidic residues" evidence="1">
    <location>
        <begin position="1"/>
        <end position="13"/>
    </location>
</feature>
<feature type="compositionally biased region" description="Low complexity" evidence="1">
    <location>
        <begin position="50"/>
        <end position="100"/>
    </location>
</feature>
<reference evidence="2" key="1">
    <citation type="submission" date="2020-05" db="EMBL/GenBank/DDBJ databases">
        <title>Phylogenomic resolution of chytrid fungi.</title>
        <authorList>
            <person name="Stajich J.E."/>
            <person name="Amses K."/>
            <person name="Simmons R."/>
            <person name="Seto K."/>
            <person name="Myers J."/>
            <person name="Bonds A."/>
            <person name="Quandt C.A."/>
            <person name="Barry K."/>
            <person name="Liu P."/>
            <person name="Grigoriev I."/>
            <person name="Longcore J.E."/>
            <person name="James T.Y."/>
        </authorList>
    </citation>
    <scope>NUCLEOTIDE SEQUENCE</scope>
    <source>
        <strain evidence="2">JEL0513</strain>
    </source>
</reference>
<dbReference type="Proteomes" id="UP001211907">
    <property type="component" value="Unassembled WGS sequence"/>
</dbReference>
<protein>
    <submittedName>
        <fullName evidence="2">Uncharacterized protein</fullName>
    </submittedName>
</protein>
<feature type="compositionally biased region" description="Basic and acidic residues" evidence="1">
    <location>
        <begin position="910"/>
        <end position="920"/>
    </location>
</feature>
<feature type="compositionally biased region" description="Low complexity" evidence="1">
    <location>
        <begin position="119"/>
        <end position="133"/>
    </location>
</feature>
<comment type="caution">
    <text evidence="2">The sequence shown here is derived from an EMBL/GenBank/DDBJ whole genome shotgun (WGS) entry which is preliminary data.</text>
</comment>
<sequence>MKELKHKDKENAEKQSNSGIKSKLAASKDRKPQQSPAMQLKQASLASFWSPRSAQAQTSAASKTAKPSANSSSSVKQVAQLSGSSSMALKSASKSESVSISKEKETKQAKNSASAALPTIKSSKATAAQSTSKPVQSASKKPSGILAYLTVNTTATTTTSIGAVVAVTSTKSALAAGLYPLPPISEDTSPEVLSIAKAVVLGKVVKQVQSDCIDIDDDDSEKIISGDKGKASSNEQNDRSTSKTEIRTSKKSESENVGAEGMRLAQKFVENWSLHTKKIVESENVGGLIITDCWRCLNVNELMDLAMVVDFLQEFSKSIGSSTDAFLPGLKLGNSFCLENFLLSLHTPSIASTNELSQIYTSLIHQSHPHDRRRWQTLTTPIESRALLIHHLLTLSKSEFLVSIFTALPLPRVPPQAHSLVLTRLVINLIDSREFRDWFDEHVVSGAEGIRKARASLAKQRTDLRAEMRQIQKDVAGITIVATSNTADTVITAQVPTVSSPSAASVSTTTSYAGKSASPPPFSESLAVTSRLAEIDREITTIDSRDADLVRALDTHGSGMRMRRILGHDRDFRTYVWIDWGVIEPMKRRESSLVSVPIKRTFGILVFGVAPTAAAPVKKFRKGMKEETQSRPEMVWCIDSIDVLKKVIAGLNDRGERERELLTVLRERLKPYGLNVPPFPTNVGGSRKRVFDSLGSAEAEAVVDSGMAQFGAFVDKMQQEDVERPKNLDYVSHDYEDRVIDGVRERLKDLVSVVGCKQPNRREIAAIETRKIFIAAIVKIIVDAFGNDEADEVAERFDGVNNWSLFSVAIGFVVQDVKKGKLGKRIEKNMPEPVRELSKYVYDEDENVVGVKLAGVRGTRNSGGNVKPTKENSSKPPAKFSSQKVAMKPNSRLITHIRKSARATTAENKVAYDERSKSENENDDSESSENNDSSSSESDSTEEVDLPKIDNTRVTRNSRKRNADEIDSVDLITTKRMTRSRVNKEKEPDVIHKSALHSLRAARNERLSHR</sequence>